<accession>A0AA86VZ03</accession>
<dbReference type="Proteomes" id="UP001189624">
    <property type="component" value="Chromosome 5"/>
</dbReference>
<gene>
    <name evidence="1" type="ORF">AYBTSS11_LOCUS17721</name>
</gene>
<evidence type="ECO:0000313" key="2">
    <source>
        <dbReference type="Proteomes" id="UP001189624"/>
    </source>
</evidence>
<dbReference type="EMBL" id="OY731402">
    <property type="protein sequence ID" value="CAJ1958410.1"/>
    <property type="molecule type" value="Genomic_DNA"/>
</dbReference>
<dbReference type="AlphaFoldDB" id="A0AA86VZ03"/>
<organism evidence="1 2">
    <name type="scientific">Sphenostylis stenocarpa</name>
    <dbReference type="NCBI Taxonomy" id="92480"/>
    <lineage>
        <taxon>Eukaryota</taxon>
        <taxon>Viridiplantae</taxon>
        <taxon>Streptophyta</taxon>
        <taxon>Embryophyta</taxon>
        <taxon>Tracheophyta</taxon>
        <taxon>Spermatophyta</taxon>
        <taxon>Magnoliopsida</taxon>
        <taxon>eudicotyledons</taxon>
        <taxon>Gunneridae</taxon>
        <taxon>Pentapetalae</taxon>
        <taxon>rosids</taxon>
        <taxon>fabids</taxon>
        <taxon>Fabales</taxon>
        <taxon>Fabaceae</taxon>
        <taxon>Papilionoideae</taxon>
        <taxon>50 kb inversion clade</taxon>
        <taxon>NPAAA clade</taxon>
        <taxon>indigoferoid/millettioid clade</taxon>
        <taxon>Phaseoleae</taxon>
        <taxon>Sphenostylis</taxon>
    </lineage>
</organism>
<name>A0AA86VZ03_9FABA</name>
<reference evidence="1" key="1">
    <citation type="submission" date="2023-10" db="EMBL/GenBank/DDBJ databases">
        <authorList>
            <person name="Domelevo Entfellner J.-B."/>
        </authorList>
    </citation>
    <scope>NUCLEOTIDE SEQUENCE</scope>
</reference>
<sequence length="83" mass="9139">MESINPLPVENPLFHLPGLPKQSFQTVKGPLMATFAKLDSLSISSRMFPDSSQRTSRRPCLKASNPWESLITSLSSGLHTLVD</sequence>
<protein>
    <submittedName>
        <fullName evidence="1">Uncharacterized protein</fullName>
    </submittedName>
</protein>
<keyword evidence="2" id="KW-1185">Reference proteome</keyword>
<dbReference type="Gramene" id="rna-AYBTSS11_LOCUS17721">
    <property type="protein sequence ID" value="CAJ1958410.1"/>
    <property type="gene ID" value="gene-AYBTSS11_LOCUS17721"/>
</dbReference>
<proteinExistence type="predicted"/>
<evidence type="ECO:0000313" key="1">
    <source>
        <dbReference type="EMBL" id="CAJ1958410.1"/>
    </source>
</evidence>